<dbReference type="InterPro" id="IPR051125">
    <property type="entry name" value="ABC-4/HrtB_transporter"/>
</dbReference>
<name>A0A840MQN2_9PROT</name>
<dbReference type="Pfam" id="PF12704">
    <property type="entry name" value="MacB_PCD"/>
    <property type="match status" value="1"/>
</dbReference>
<dbReference type="EMBL" id="JACHHY010000016">
    <property type="protein sequence ID" value="MBB5019397.1"/>
    <property type="molecule type" value="Genomic_DNA"/>
</dbReference>
<dbReference type="Pfam" id="PF02687">
    <property type="entry name" value="FtsX"/>
    <property type="match status" value="1"/>
</dbReference>
<evidence type="ECO:0000313" key="10">
    <source>
        <dbReference type="Proteomes" id="UP000575898"/>
    </source>
</evidence>
<sequence>MSLLHLAWRNLVGRPLTTILNLLLLALGIGTISAMLLFSSQLEQRLQADASGIDLVVGAKGSPLQLILSSVYHADVPNGNIPLTEANKLRKNPMVAKAVPLALGDSYHGIRIVGTDPSYLDLYGAKVAQGRIWKTSMEVVVGADAAAATGLKLDQEFASSHGLAPGGDLHDDNPFQVVGILQKTGTVLDKLILTPVQSVWDTHEGSSTATTEDNDEEDAGKEITALLIKYRSPMAAAIMPRVINSQSSMQAAAPAMESARLWSLIGFGLDAYRANALVLIIAATLSVFVAFYNTLRERRYDLAVMRMLGAGRFSLLWVVLLEGLLLAGLAALVGLGLGHGLTEGLATWLGPAQSLGLTGHIWLHAEWLLIAGALGVGTLAAIIPAIAAYRTDVARTLTDS</sequence>
<dbReference type="PANTHER" id="PTHR43738:SF2">
    <property type="entry name" value="ABC TRANSPORTER PERMEASE"/>
    <property type="match status" value="1"/>
</dbReference>
<protein>
    <submittedName>
        <fullName evidence="9">Putative ABC transport system permease protein</fullName>
    </submittedName>
</protein>
<keyword evidence="5 6" id="KW-0472">Membrane</keyword>
<dbReference type="RefSeq" id="WP_184040190.1">
    <property type="nucleotide sequence ID" value="NZ_JACHHY010000016.1"/>
</dbReference>
<feature type="domain" description="ABC3 transporter permease C-terminal" evidence="7">
    <location>
        <begin position="276"/>
        <end position="390"/>
    </location>
</feature>
<reference evidence="9 10" key="1">
    <citation type="submission" date="2020-08" db="EMBL/GenBank/DDBJ databases">
        <title>Genomic Encyclopedia of Type Strains, Phase IV (KMG-IV): sequencing the most valuable type-strain genomes for metagenomic binning, comparative biology and taxonomic classification.</title>
        <authorList>
            <person name="Goeker M."/>
        </authorList>
    </citation>
    <scope>NUCLEOTIDE SEQUENCE [LARGE SCALE GENOMIC DNA]</scope>
    <source>
        <strain evidence="9 10">DSM 27165</strain>
    </source>
</reference>
<dbReference type="Proteomes" id="UP000575898">
    <property type="component" value="Unassembled WGS sequence"/>
</dbReference>
<evidence type="ECO:0000256" key="4">
    <source>
        <dbReference type="ARBA" id="ARBA00022989"/>
    </source>
</evidence>
<feature type="transmembrane region" description="Helical" evidence="6">
    <location>
        <begin position="315"/>
        <end position="341"/>
    </location>
</feature>
<gene>
    <name evidence="9" type="ORF">HNQ59_002698</name>
</gene>
<evidence type="ECO:0000256" key="5">
    <source>
        <dbReference type="ARBA" id="ARBA00023136"/>
    </source>
</evidence>
<dbReference type="InterPro" id="IPR025857">
    <property type="entry name" value="MacB_PCD"/>
</dbReference>
<evidence type="ECO:0000259" key="7">
    <source>
        <dbReference type="Pfam" id="PF02687"/>
    </source>
</evidence>
<dbReference type="InterPro" id="IPR003838">
    <property type="entry name" value="ABC3_permease_C"/>
</dbReference>
<keyword evidence="4 6" id="KW-1133">Transmembrane helix</keyword>
<keyword evidence="3 6" id="KW-0812">Transmembrane</keyword>
<feature type="domain" description="MacB-like periplasmic core" evidence="8">
    <location>
        <begin position="18"/>
        <end position="225"/>
    </location>
</feature>
<organism evidence="9 10">
    <name type="scientific">Chitinivorax tropicus</name>
    <dbReference type="NCBI Taxonomy" id="714531"/>
    <lineage>
        <taxon>Bacteria</taxon>
        <taxon>Pseudomonadati</taxon>
        <taxon>Pseudomonadota</taxon>
        <taxon>Betaproteobacteria</taxon>
        <taxon>Chitinivorax</taxon>
    </lineage>
</organism>
<evidence type="ECO:0000256" key="3">
    <source>
        <dbReference type="ARBA" id="ARBA00022692"/>
    </source>
</evidence>
<evidence type="ECO:0000256" key="2">
    <source>
        <dbReference type="ARBA" id="ARBA00022475"/>
    </source>
</evidence>
<evidence type="ECO:0000256" key="1">
    <source>
        <dbReference type="ARBA" id="ARBA00004651"/>
    </source>
</evidence>
<keyword evidence="2" id="KW-1003">Cell membrane</keyword>
<proteinExistence type="predicted"/>
<keyword evidence="10" id="KW-1185">Reference proteome</keyword>
<dbReference type="AlphaFoldDB" id="A0A840MQN2"/>
<comment type="subcellular location">
    <subcellularLocation>
        <location evidence="1">Cell membrane</location>
        <topology evidence="1">Multi-pass membrane protein</topology>
    </subcellularLocation>
</comment>
<evidence type="ECO:0000259" key="8">
    <source>
        <dbReference type="Pfam" id="PF12704"/>
    </source>
</evidence>
<feature type="transmembrane region" description="Helical" evidence="6">
    <location>
        <begin position="275"/>
        <end position="295"/>
    </location>
</feature>
<feature type="transmembrane region" description="Helical" evidence="6">
    <location>
        <begin position="361"/>
        <end position="387"/>
    </location>
</feature>
<evidence type="ECO:0000313" key="9">
    <source>
        <dbReference type="EMBL" id="MBB5019397.1"/>
    </source>
</evidence>
<accession>A0A840MQN2</accession>
<dbReference type="GO" id="GO:0005886">
    <property type="term" value="C:plasma membrane"/>
    <property type="evidence" value="ECO:0007669"/>
    <property type="project" value="UniProtKB-SubCell"/>
</dbReference>
<evidence type="ECO:0000256" key="6">
    <source>
        <dbReference type="SAM" id="Phobius"/>
    </source>
</evidence>
<comment type="caution">
    <text evidence="9">The sequence shown here is derived from an EMBL/GenBank/DDBJ whole genome shotgun (WGS) entry which is preliminary data.</text>
</comment>
<feature type="transmembrane region" description="Helical" evidence="6">
    <location>
        <begin position="20"/>
        <end position="38"/>
    </location>
</feature>
<dbReference type="PANTHER" id="PTHR43738">
    <property type="entry name" value="ABC TRANSPORTER, MEMBRANE PROTEIN"/>
    <property type="match status" value="1"/>
</dbReference>